<gene>
    <name evidence="2" type="ORF">ERS007741_03727</name>
</gene>
<feature type="region of interest" description="Disordered" evidence="1">
    <location>
        <begin position="293"/>
        <end position="313"/>
    </location>
</feature>
<evidence type="ECO:0000313" key="3">
    <source>
        <dbReference type="Proteomes" id="UP000048600"/>
    </source>
</evidence>
<feature type="region of interest" description="Disordered" evidence="1">
    <location>
        <begin position="1"/>
        <end position="20"/>
    </location>
</feature>
<evidence type="ECO:0000256" key="1">
    <source>
        <dbReference type="SAM" id="MobiDB-lite"/>
    </source>
</evidence>
<organism evidence="2 3">
    <name type="scientific">Mycobacterium tuberculosis</name>
    <dbReference type="NCBI Taxonomy" id="1773"/>
    <lineage>
        <taxon>Bacteria</taxon>
        <taxon>Bacillati</taxon>
        <taxon>Actinomycetota</taxon>
        <taxon>Actinomycetes</taxon>
        <taxon>Mycobacteriales</taxon>
        <taxon>Mycobacteriaceae</taxon>
        <taxon>Mycobacterium</taxon>
        <taxon>Mycobacterium tuberculosis complex</taxon>
    </lineage>
</organism>
<sequence>MRVVLPPPEGPTRTTLRTPPGPFAVGAAAAPWEAFTLSAMAFLQFSGVGSRGVAQQDVVGNFSPNCRPAQGSGQVSSRQSEPSLWSGVPAGPALDCYCDYRAVQRNRLVLSIFGAQQAVCGAHHLAIAMNRGDPVGPDPPQLGPIIGIAVDEHAGPWIVLEIGEPAQPLRRFPLRVDGGVDNVCTGRLGRAPSAEREYDRHQVGCAVGRAGGQSCDGGLGKPELWVEFPHGASLCSAAAQRRAVWTARRRGRDSGHLGQPGPWGVRANGAGGNPVARKVIGRVGLGRRRNRLGRFERDRDEQRPVLSRRTDDR</sequence>
<dbReference type="AlphaFoldDB" id="A0A655JKA8"/>
<accession>A0A655JKA8</accession>
<evidence type="ECO:0000313" key="2">
    <source>
        <dbReference type="EMBL" id="COX06505.1"/>
    </source>
</evidence>
<proteinExistence type="predicted"/>
<feature type="compositionally biased region" description="Pro residues" evidence="1">
    <location>
        <begin position="1"/>
        <end position="10"/>
    </location>
</feature>
<dbReference type="Proteomes" id="UP000048600">
    <property type="component" value="Unassembled WGS sequence"/>
</dbReference>
<feature type="region of interest" description="Disordered" evidence="1">
    <location>
        <begin position="65"/>
        <end position="84"/>
    </location>
</feature>
<feature type="compositionally biased region" description="Polar residues" evidence="1">
    <location>
        <begin position="71"/>
        <end position="83"/>
    </location>
</feature>
<reference evidence="2 3" key="1">
    <citation type="submission" date="2015-03" db="EMBL/GenBank/DDBJ databases">
        <authorList>
            <consortium name="Pathogen Informatics"/>
        </authorList>
    </citation>
    <scope>NUCLEOTIDE SEQUENCE [LARGE SCALE GENOMIC DNA]</scope>
    <source>
        <strain evidence="2 3">P00601463</strain>
    </source>
</reference>
<dbReference type="EMBL" id="CHKL01000611">
    <property type="protein sequence ID" value="COX06505.1"/>
    <property type="molecule type" value="Genomic_DNA"/>
</dbReference>
<feature type="region of interest" description="Disordered" evidence="1">
    <location>
        <begin position="249"/>
        <end position="271"/>
    </location>
</feature>
<feature type="compositionally biased region" description="Low complexity" evidence="1">
    <location>
        <begin position="11"/>
        <end position="20"/>
    </location>
</feature>
<name>A0A655JKA8_MYCTX</name>
<protein>
    <submittedName>
        <fullName evidence="2">Uncharacterized protein</fullName>
    </submittedName>
</protein>